<evidence type="ECO:0000256" key="14">
    <source>
        <dbReference type="ARBA" id="ARBA00022833"/>
    </source>
</evidence>
<evidence type="ECO:0000256" key="6">
    <source>
        <dbReference type="ARBA" id="ARBA00022490"/>
    </source>
</evidence>
<evidence type="ECO:0000259" key="29">
    <source>
        <dbReference type="PROSITE" id="PS51285"/>
    </source>
</evidence>
<keyword evidence="9" id="KW-0808">Transferase</keyword>
<dbReference type="GeneTree" id="ENSGT01030000234517"/>
<comment type="subcellular location">
    <subcellularLocation>
        <location evidence="3">Cell projection</location>
        <location evidence="3">Lamellipodium</location>
    </subcellularLocation>
    <subcellularLocation>
        <location evidence="2">Cytoplasm</location>
    </subcellularLocation>
</comment>
<keyword evidence="10" id="KW-0479">Metal-binding</keyword>
<feature type="coiled-coil region" evidence="23">
    <location>
        <begin position="768"/>
        <end position="823"/>
    </location>
</feature>
<dbReference type="PROSITE" id="PS00107">
    <property type="entry name" value="PROTEIN_KINASE_ATP"/>
    <property type="match status" value="1"/>
</dbReference>
<dbReference type="CDD" id="cd01243">
    <property type="entry name" value="PH_MRCK"/>
    <property type="match status" value="1"/>
</dbReference>
<evidence type="ECO:0000256" key="12">
    <source>
        <dbReference type="ARBA" id="ARBA00022771"/>
    </source>
</evidence>
<dbReference type="SMART" id="SM00109">
    <property type="entry name" value="C1"/>
    <property type="match status" value="1"/>
</dbReference>
<dbReference type="CDD" id="cd00132">
    <property type="entry name" value="CRIB"/>
    <property type="match status" value="1"/>
</dbReference>
<evidence type="ECO:0000256" key="9">
    <source>
        <dbReference type="ARBA" id="ARBA00022679"/>
    </source>
</evidence>
<dbReference type="InterPro" id="IPR000961">
    <property type="entry name" value="AGC-kinase_C"/>
</dbReference>
<evidence type="ECO:0000256" key="13">
    <source>
        <dbReference type="ARBA" id="ARBA00022777"/>
    </source>
</evidence>
<dbReference type="FunFam" id="1.10.510.10:FF:000014">
    <property type="entry name" value="Non-specific serine/threonine protein kinase"/>
    <property type="match status" value="1"/>
</dbReference>
<evidence type="ECO:0000256" key="21">
    <source>
        <dbReference type="ARBA" id="ARBA00076683"/>
    </source>
</evidence>
<evidence type="ECO:0000256" key="23">
    <source>
        <dbReference type="SAM" id="Coils"/>
    </source>
</evidence>
<dbReference type="Pfam" id="PF08826">
    <property type="entry name" value="DMPK_coil"/>
    <property type="match status" value="1"/>
</dbReference>
<dbReference type="SUPFAM" id="SSF57889">
    <property type="entry name" value="Cysteine-rich domain"/>
    <property type="match status" value="1"/>
</dbReference>
<dbReference type="PROSITE" id="PS50003">
    <property type="entry name" value="PH_DOMAIN"/>
    <property type="match status" value="1"/>
</dbReference>
<dbReference type="FunFam" id="3.30.200.20:FF:001055">
    <property type="entry name" value="Serine/threonine-protein kinase MRCK beta"/>
    <property type="match status" value="1"/>
</dbReference>
<accession>A0A452UFA4</accession>
<dbReference type="Ensembl" id="ENSUMAT00000023174.1">
    <property type="protein sequence ID" value="ENSUMAP00000019601.1"/>
    <property type="gene ID" value="ENSUMAG00000014320.1"/>
</dbReference>
<dbReference type="InterPro" id="IPR017892">
    <property type="entry name" value="Pkinase_C"/>
</dbReference>
<dbReference type="GO" id="GO:0008270">
    <property type="term" value="F:zinc ion binding"/>
    <property type="evidence" value="ECO:0007669"/>
    <property type="project" value="UniProtKB-KW"/>
</dbReference>
<dbReference type="SMART" id="SM00133">
    <property type="entry name" value="S_TK_X"/>
    <property type="match status" value="1"/>
</dbReference>
<feature type="compositionally biased region" description="Low complexity" evidence="24">
    <location>
        <begin position="1554"/>
        <end position="1563"/>
    </location>
</feature>
<comment type="catalytic activity">
    <reaction evidence="19">
        <text>L-seryl-[protein] + ATP = O-phospho-L-seryl-[protein] + ADP + H(+)</text>
        <dbReference type="Rhea" id="RHEA:17989"/>
        <dbReference type="Rhea" id="RHEA-COMP:9863"/>
        <dbReference type="Rhea" id="RHEA-COMP:11604"/>
        <dbReference type="ChEBI" id="CHEBI:15378"/>
        <dbReference type="ChEBI" id="CHEBI:29999"/>
        <dbReference type="ChEBI" id="CHEBI:30616"/>
        <dbReference type="ChEBI" id="CHEBI:83421"/>
        <dbReference type="ChEBI" id="CHEBI:456216"/>
        <dbReference type="EC" id="2.7.11.1"/>
    </reaction>
</comment>
<evidence type="ECO:0000256" key="8">
    <source>
        <dbReference type="ARBA" id="ARBA00022553"/>
    </source>
</evidence>
<dbReference type="Pfam" id="PF00433">
    <property type="entry name" value="Pkinase_C"/>
    <property type="match status" value="1"/>
</dbReference>
<dbReference type="Gene3D" id="3.30.60.20">
    <property type="match status" value="1"/>
</dbReference>
<dbReference type="FunFam" id="3.30.60.20:FF:000005">
    <property type="entry name" value="Non-specific serine/threonine protein kinase"/>
    <property type="match status" value="1"/>
</dbReference>
<dbReference type="Pfam" id="PF00069">
    <property type="entry name" value="Pkinase"/>
    <property type="match status" value="1"/>
</dbReference>
<keyword evidence="12" id="KW-0863">Zinc-finger</keyword>
<dbReference type="SMART" id="SM00220">
    <property type="entry name" value="S_TKc"/>
    <property type="match status" value="1"/>
</dbReference>
<keyword evidence="13" id="KW-0418">Kinase</keyword>
<dbReference type="Pfam" id="PF00130">
    <property type="entry name" value="C1_1"/>
    <property type="match status" value="1"/>
</dbReference>
<dbReference type="PROSITE" id="PS00479">
    <property type="entry name" value="ZF_DAG_PE_1"/>
    <property type="match status" value="1"/>
</dbReference>
<evidence type="ECO:0000256" key="20">
    <source>
        <dbReference type="ARBA" id="ARBA00073692"/>
    </source>
</evidence>
<dbReference type="FunFam" id="2.30.29.30:FF:000032">
    <property type="entry name" value="Non-specific serine/threonine protein kinase"/>
    <property type="match status" value="1"/>
</dbReference>
<keyword evidence="16 23" id="KW-0175">Coiled coil</keyword>
<keyword evidence="11 22" id="KW-0547">Nucleotide-binding</keyword>
<dbReference type="InterPro" id="IPR001849">
    <property type="entry name" value="PH_domain"/>
</dbReference>
<dbReference type="InterPro" id="IPR008271">
    <property type="entry name" value="Ser/Thr_kinase_AS"/>
</dbReference>
<keyword evidence="7" id="KW-0723">Serine/threonine-protein kinase</keyword>
<evidence type="ECO:0000256" key="5">
    <source>
        <dbReference type="ARBA" id="ARBA00012513"/>
    </source>
</evidence>
<reference evidence="30" key="1">
    <citation type="submission" date="2019-03" db="UniProtKB">
        <authorList>
            <consortium name="Ensembl"/>
        </authorList>
    </citation>
    <scope>IDENTIFICATION</scope>
</reference>
<evidence type="ECO:0000256" key="10">
    <source>
        <dbReference type="ARBA" id="ARBA00022723"/>
    </source>
</evidence>
<evidence type="ECO:0000256" key="16">
    <source>
        <dbReference type="ARBA" id="ARBA00023054"/>
    </source>
</evidence>
<dbReference type="GO" id="GO:0005737">
    <property type="term" value="C:cytoplasm"/>
    <property type="evidence" value="ECO:0007669"/>
    <property type="project" value="UniProtKB-SubCell"/>
</dbReference>
<dbReference type="InterPro" id="IPR000095">
    <property type="entry name" value="CRIB_dom"/>
</dbReference>
<dbReference type="InterPro" id="IPR026611">
    <property type="entry name" value="MRCK_alpha_cat"/>
</dbReference>
<evidence type="ECO:0000256" key="22">
    <source>
        <dbReference type="PROSITE-ProRule" id="PRU10141"/>
    </source>
</evidence>
<feature type="domain" description="Protein kinase" evidence="26">
    <location>
        <begin position="77"/>
        <end position="343"/>
    </location>
</feature>
<dbReference type="GO" id="GO:0106310">
    <property type="term" value="F:protein serine kinase activity"/>
    <property type="evidence" value="ECO:0007669"/>
    <property type="project" value="RHEA"/>
</dbReference>
<organism evidence="30">
    <name type="scientific">Ursus maritimus</name>
    <name type="common">Polar bear</name>
    <name type="synonym">Thalarctos maritimus</name>
    <dbReference type="NCBI Taxonomy" id="29073"/>
    <lineage>
        <taxon>Eukaryota</taxon>
        <taxon>Metazoa</taxon>
        <taxon>Chordata</taxon>
        <taxon>Craniata</taxon>
        <taxon>Vertebrata</taxon>
        <taxon>Euteleostomi</taxon>
        <taxon>Mammalia</taxon>
        <taxon>Eutheria</taxon>
        <taxon>Laurasiatheria</taxon>
        <taxon>Carnivora</taxon>
        <taxon>Caniformia</taxon>
        <taxon>Ursidae</taxon>
        <taxon>Ursus</taxon>
    </lineage>
</organism>
<feature type="coiled-coil region" evidence="23">
    <location>
        <begin position="597"/>
        <end position="702"/>
    </location>
</feature>
<feature type="binding site" evidence="22">
    <location>
        <position position="106"/>
    </location>
    <ligand>
        <name>ATP</name>
        <dbReference type="ChEBI" id="CHEBI:30616"/>
    </ligand>
</feature>
<dbReference type="Gene3D" id="1.20.5.340">
    <property type="match status" value="1"/>
</dbReference>
<evidence type="ECO:0000259" key="26">
    <source>
        <dbReference type="PROSITE" id="PS50011"/>
    </source>
</evidence>
<dbReference type="SUPFAM" id="SSF50729">
    <property type="entry name" value="PH domain-like"/>
    <property type="match status" value="1"/>
</dbReference>
<dbReference type="InterPro" id="IPR002219">
    <property type="entry name" value="PKC_DAG/PE"/>
</dbReference>
<dbReference type="PROSITE" id="PS50108">
    <property type="entry name" value="CRIB"/>
    <property type="match status" value="2"/>
</dbReference>
<keyword evidence="17" id="KW-0966">Cell projection</keyword>
<dbReference type="InterPro" id="IPR057529">
    <property type="entry name" value="MRCK/ROCK_PH"/>
</dbReference>
<evidence type="ECO:0000256" key="7">
    <source>
        <dbReference type="ARBA" id="ARBA00022527"/>
    </source>
</evidence>
<dbReference type="FunFam" id="1.20.5.340:FF:000010">
    <property type="entry name" value="Non-specific serine/threonine protein kinase"/>
    <property type="match status" value="1"/>
</dbReference>
<feature type="region of interest" description="Disordered" evidence="24">
    <location>
        <begin position="1470"/>
        <end position="1621"/>
    </location>
</feature>
<dbReference type="InterPro" id="IPR046349">
    <property type="entry name" value="C1-like_sf"/>
</dbReference>
<dbReference type="PROSITE" id="PS50081">
    <property type="entry name" value="ZF_DAG_PE_2"/>
    <property type="match status" value="1"/>
</dbReference>
<dbReference type="EC" id="2.7.11.1" evidence="5"/>
<dbReference type="GO" id="GO:0042641">
    <property type="term" value="C:actomyosin"/>
    <property type="evidence" value="ECO:0007669"/>
    <property type="project" value="TreeGrafter"/>
</dbReference>
<evidence type="ECO:0000256" key="4">
    <source>
        <dbReference type="ARBA" id="ARBA00005719"/>
    </source>
</evidence>
<dbReference type="CDD" id="cd05623">
    <property type="entry name" value="STKc_MRCK_alpha"/>
    <property type="match status" value="1"/>
</dbReference>
<evidence type="ECO:0000256" key="19">
    <source>
        <dbReference type="ARBA" id="ARBA00048679"/>
    </source>
</evidence>
<proteinExistence type="inferred from homology"/>
<dbReference type="GO" id="GO:0030027">
    <property type="term" value="C:lamellipodium"/>
    <property type="evidence" value="ECO:0007669"/>
    <property type="project" value="UniProtKB-SubCell"/>
</dbReference>
<evidence type="ECO:0000256" key="24">
    <source>
        <dbReference type="SAM" id="MobiDB-lite"/>
    </source>
</evidence>
<comment type="catalytic activity">
    <reaction evidence="18">
        <text>L-threonyl-[protein] + ATP = O-phospho-L-threonyl-[protein] + ADP + H(+)</text>
        <dbReference type="Rhea" id="RHEA:46608"/>
        <dbReference type="Rhea" id="RHEA-COMP:11060"/>
        <dbReference type="Rhea" id="RHEA-COMP:11605"/>
        <dbReference type="ChEBI" id="CHEBI:15378"/>
        <dbReference type="ChEBI" id="CHEBI:30013"/>
        <dbReference type="ChEBI" id="CHEBI:30616"/>
        <dbReference type="ChEBI" id="CHEBI:61977"/>
        <dbReference type="ChEBI" id="CHEBI:456216"/>
        <dbReference type="EC" id="2.7.11.1"/>
    </reaction>
</comment>
<feature type="domain" description="CRIB" evidence="28">
    <location>
        <begin position="1439"/>
        <end position="1452"/>
    </location>
</feature>
<evidence type="ECO:0000256" key="1">
    <source>
        <dbReference type="ARBA" id="ARBA00001946"/>
    </source>
</evidence>
<keyword evidence="8" id="KW-0597">Phosphoprotein</keyword>
<dbReference type="InterPro" id="IPR014930">
    <property type="entry name" value="Myotonic_dystrophy_kinase_coil"/>
</dbReference>
<dbReference type="Gene3D" id="2.30.29.30">
    <property type="entry name" value="Pleckstrin-homology domain (PH domain)/Phosphotyrosine-binding domain (PTB)"/>
    <property type="match status" value="1"/>
</dbReference>
<keyword evidence="15 22" id="KW-0067">ATP-binding</keyword>
<dbReference type="SMART" id="SM00233">
    <property type="entry name" value="PH"/>
    <property type="match status" value="1"/>
</dbReference>
<evidence type="ECO:0000256" key="18">
    <source>
        <dbReference type="ARBA" id="ARBA00047899"/>
    </source>
</evidence>
<dbReference type="GO" id="GO:0004674">
    <property type="term" value="F:protein serine/threonine kinase activity"/>
    <property type="evidence" value="ECO:0007669"/>
    <property type="project" value="UniProtKB-KW"/>
</dbReference>
<feature type="compositionally biased region" description="Low complexity" evidence="24">
    <location>
        <begin position="1514"/>
        <end position="1529"/>
    </location>
</feature>
<name>A0A452UFA4_URSMA</name>
<dbReference type="InterPro" id="IPR001180">
    <property type="entry name" value="CNH_dom"/>
</dbReference>
<dbReference type="PROSITE" id="PS50011">
    <property type="entry name" value="PROTEIN_KINASE_DOM"/>
    <property type="match status" value="1"/>
</dbReference>
<dbReference type="PROSITE" id="PS00108">
    <property type="entry name" value="PROTEIN_KINASE_ST"/>
    <property type="match status" value="1"/>
</dbReference>
<feature type="coiled-coil region" evidence="23">
    <location>
        <begin position="441"/>
        <end position="553"/>
    </location>
</feature>
<dbReference type="InterPro" id="IPR000719">
    <property type="entry name" value="Prot_kinase_dom"/>
</dbReference>
<evidence type="ECO:0000256" key="15">
    <source>
        <dbReference type="ARBA" id="ARBA00022840"/>
    </source>
</evidence>
<feature type="domain" description="AGC-kinase C-terminal" evidence="29">
    <location>
        <begin position="344"/>
        <end position="414"/>
    </location>
</feature>
<sequence length="1621" mass="183358">MSGEVRLRQLEQFILDGPAQTNGQCFSVETLLDILICLYDECNNSPLRREKNILEYLEWAKPFTSKVKQMRLHREDFEILKVIGRGAFGEVAVVKLKNADKVFAMKILNKWEMLKRAETACFREERDVLVNGDNKWITTLHYAFQDDNNLYLVMDYYVGGDLLTLLSKFEDRLPEDMARFYLAEMVIAIDSVHQLHYVHRDIKPDNILMDMNGHIRLADFGSCLKLMEDGTVQSSVAVGTPDYISPEILQAMEDGKGRYGPECDWWSLGVCMYEMLYGETPFYAESLVETYGKIMNHKERFQFPAQLTDVSENAKDLIRRLICSREHRLGQNGIEDFKKHPFFNGIDWDNIRNCEAPYIPEVSSPTDTSNFDVDDDCLKNSETMPPPTHTAFSGHHLPFVGFTYTSSCVLSDRSCLRVTAGPTSLDLDVSVQRTLDNNLATEAYERRIKRLEQEKLELSRKLQESTQTVQALQYSTVDGPLTASKDLEIKTLKEEIEKLRKQVRESSHLEQQLEEANSVRRELDDAFRQIKAYEKQIKTLQQEREELNKQKQISYSPGLCSIEHQQEITKLKTDLEKKSIFYEEELSKREGIHANEIKNLKKELHDSEGQQLALNKEIMILKDKLEKNRRESQSEREEFENEFKQQYEREKVLLTEENKKLTSELDKLTTLYENLSMRNQQLEEEVKDLADKKESVAHWEAQITEIIQWVSDEKDARGYLQALASKMTEELEALRNSSLGARATDMPWKMRRFAKLDMSARLELQSALDAEIRAKQAIQEELNKVKAANIITECKLKDSEKKNLELLSEIEQLIKDTEELRSEKGIEHQDSQHSFLAFLNTPTDALDQFEDSFSSSSSSLIDFLDDTDPVENTYVRNPNVKVNIQSRSTSPSTSSEAEPVKIVDSTPLPVHTPTLRKKGCPGSTGFPAKRKTHQFFVKSFTTPTRCHQCTSLMVGLIRQGCSCEVCGFSCHITCVNKAPTACPVPPEQTKGPLGIDPQKGIGTAYEGHVRIPKPAGVKKGWQRALAVVCDFKLFLYDVAEGKASQPSVVVSQVIDMRDEEFSVSSVLASDVIHASRKDIPCIFRVTASQLSASDSRCSVLMLAESESERNKWVGVLSELHKILKKSKFRDRSVYVPKEAYDSTLPLIKTTQAAAIIDHERIALGNEEGLFVVHVTKDEIIRVGDNKKIHQIELIPNDQLVAVISGRNRHVRLFPMSALDGRETDFYKLAETKGCQSITSGKVCHGSLTCLCVAMKSIGVYTDCQGRRSRQQELMWPANPSSCCYNAPYLSVYSENAVDIFDVNSMEWIQTLPLKKVRPLNSEGSLNLLGLETIRLIYFKNKMAEGDELVVPETSDNSRKQMVRNINNKRRFSFRVPEEERAQQRREMLRDPEMRNKLISNPTNFNHIAHMGPGDGIQILKDLPMPGFPHPSPHHHSGLISSPINFEHIYHMTVNSAEKFLSPDSINPEYSPSLRSVPGTPSFMTLRNPRPQESRTVFSGSVSIPSITKSRPEPGRSMSASSGLSARSSAQNGSALKREFSGGSYNAKWQPMPSPSEGSLSSGGMDQGSDAPARDFEGEDSDSPRHSTASNSSNLSSPPSPVSPRKTKSLSLESTDRGSWDP</sequence>
<dbReference type="PANTHER" id="PTHR22988">
    <property type="entry name" value="MYOTONIC DYSTROPHY S/T KINASE-RELATED"/>
    <property type="match status" value="1"/>
</dbReference>
<feature type="domain" description="CRIB" evidence="28">
    <location>
        <begin position="1398"/>
        <end position="1411"/>
    </location>
</feature>
<evidence type="ECO:0000259" key="28">
    <source>
        <dbReference type="PROSITE" id="PS50108"/>
    </source>
</evidence>
<dbReference type="InterPro" id="IPR011009">
    <property type="entry name" value="Kinase-like_dom_sf"/>
</dbReference>
<dbReference type="Pfam" id="PF25346">
    <property type="entry name" value="PH_MRCK"/>
    <property type="match status" value="1"/>
</dbReference>
<dbReference type="InterPro" id="IPR050839">
    <property type="entry name" value="Rho-assoc_Ser/Thr_Kinase"/>
</dbReference>
<comment type="similarity">
    <text evidence="4">Belongs to the protein kinase superfamily. AGC Ser/Thr protein kinase family. DMPK subfamily.</text>
</comment>
<feature type="domain" description="Phorbol-ester/DAG-type" evidence="27">
    <location>
        <begin position="932"/>
        <end position="982"/>
    </location>
</feature>
<dbReference type="Gene3D" id="3.30.200.20">
    <property type="entry name" value="Phosphorylase Kinase, domain 1"/>
    <property type="match status" value="1"/>
</dbReference>
<dbReference type="PANTHER" id="PTHR22988:SF31">
    <property type="entry name" value="SERINE_THREONINE-PROTEIN KINASE MRCK ALPHA"/>
    <property type="match status" value="1"/>
</dbReference>
<dbReference type="InterPro" id="IPR017441">
    <property type="entry name" value="Protein_kinase_ATP_BS"/>
</dbReference>
<protein>
    <recommendedName>
        <fullName evidence="20">Serine/threonine-protein kinase MRCK alpha</fullName>
        <ecNumber evidence="5">2.7.11.1</ecNumber>
    </recommendedName>
    <alternativeName>
        <fullName evidence="21">CDC42-binding protein kinase alpha</fullName>
    </alternativeName>
</protein>
<keyword evidence="6" id="KW-0963">Cytoplasm</keyword>
<evidence type="ECO:0000256" key="3">
    <source>
        <dbReference type="ARBA" id="ARBA00004510"/>
    </source>
</evidence>
<dbReference type="PROSITE" id="PS51285">
    <property type="entry name" value="AGC_KINASE_CTER"/>
    <property type="match status" value="1"/>
</dbReference>
<evidence type="ECO:0000256" key="2">
    <source>
        <dbReference type="ARBA" id="ARBA00004496"/>
    </source>
</evidence>
<dbReference type="Pfam" id="PF00780">
    <property type="entry name" value="CNH"/>
    <property type="match status" value="1"/>
</dbReference>
<feature type="compositionally biased region" description="Polar residues" evidence="24">
    <location>
        <begin position="1493"/>
        <end position="1508"/>
    </location>
</feature>
<dbReference type="GO" id="GO:0031032">
    <property type="term" value="P:actomyosin structure organization"/>
    <property type="evidence" value="ECO:0007669"/>
    <property type="project" value="TreeGrafter"/>
</dbReference>
<keyword evidence="14" id="KW-0862">Zinc</keyword>
<dbReference type="InterPro" id="IPR011993">
    <property type="entry name" value="PH-like_dom_sf"/>
</dbReference>
<feature type="domain" description="PH" evidence="25">
    <location>
        <begin position="1002"/>
        <end position="1121"/>
    </location>
</feature>
<evidence type="ECO:0000256" key="17">
    <source>
        <dbReference type="ARBA" id="ARBA00023273"/>
    </source>
</evidence>
<dbReference type="GO" id="GO:0005524">
    <property type="term" value="F:ATP binding"/>
    <property type="evidence" value="ECO:0007669"/>
    <property type="project" value="UniProtKB-UniRule"/>
</dbReference>
<gene>
    <name evidence="30" type="primary">CDC42BPA</name>
</gene>
<dbReference type="SMART" id="SM00285">
    <property type="entry name" value="PBD"/>
    <property type="match status" value="2"/>
</dbReference>
<dbReference type="SUPFAM" id="SSF56112">
    <property type="entry name" value="Protein kinase-like (PK-like)"/>
    <property type="match status" value="1"/>
</dbReference>
<evidence type="ECO:0000313" key="30">
    <source>
        <dbReference type="Ensembl" id="ENSUMAP00000019601"/>
    </source>
</evidence>
<evidence type="ECO:0000259" key="25">
    <source>
        <dbReference type="PROSITE" id="PS50003"/>
    </source>
</evidence>
<comment type="cofactor">
    <cofactor evidence="1">
        <name>Mg(2+)</name>
        <dbReference type="ChEBI" id="CHEBI:18420"/>
    </cofactor>
</comment>
<dbReference type="Gene3D" id="1.10.510.10">
    <property type="entry name" value="Transferase(Phosphotransferase) domain 1"/>
    <property type="match status" value="1"/>
</dbReference>
<evidence type="ECO:0000256" key="11">
    <source>
        <dbReference type="ARBA" id="ARBA00022741"/>
    </source>
</evidence>
<evidence type="ECO:0000259" key="27">
    <source>
        <dbReference type="PROSITE" id="PS50081"/>
    </source>
</evidence>